<accession>A0A8J4GW88</accession>
<keyword evidence="5" id="KW-1185">Reference proteome</keyword>
<sequence length="1643" mass="172128">MARRRGGAPQAAEGDFWRRQQQLTALTTVLMQLSQGDGVPRALFRGLHRVMTCVQHTLQGLPCGNGAAVAVENGTVSDGGGSGGFGADSADASSTGRPEDKIIKSGKWDSFEHYSLGNEERPGLGGSSVEELLAAERAVEILQDVLASLTAQNNVDDGSSGWDSVSYVTTLMHSYVALSSDLFDTVSLRANDVTKIVADSHDCGYGWTEFYRDELAAPARRKLPACIYAHIVRAMGWITPMLELLVWIPDPWVASAALARIIELCPDLAPVLAGMLVWNAGSCGKDTCDAPANPMQRTAGGWVTHPPWELAGFTSWSFHWLSQVSYSPVVALRFAKVVREMAGAAIATTAAHGVITNAPDGRRWLTCLLLLGRTLTEALRRQAAPPANTDVVTATGRQEDDVTWIDECCEALQEGLCAWQADILAHDAATRTAGPGAETATDLTTAALLQLIQGELRDFLNDQQVAGATDRPASPRCLLSSGSVIRLRTRIMLLTMQAAATGAEAQPPHPPWPSSGDRKSVDIIAASKTQCKELFPGRHRSINAATKLVAGDVWPCVGSSIEPPTDKLVDESGKITKPEVTAGARSDNLASAPPTLLVAAGSQVSEPPEARMRRLPEWLRAATAATTTAPARLSRGDGGNLLKVLSSGTGNALRSSILALPQLQETVVGSPQRDAASALTARAVAISVALLTPGSGSWLRVQRDQRIGAAAGPEPYSPFRMALALLELLQGWLHGCGFLTEIDQSAAGAVTAAAGDTHGPAVSGSDPEHAAEKREPEKQHMHPQDVETVQQLEFRMLRMVAECLACVEKPEQQDALQAVVISAPSFRSLRTRLANDAALQAAAGRALVALSNRAAAVDGSLDYLALSAQQEAQRLAAAATDLLPYAVLTPEVCVRRLVLDGLTHPGQQPWVLQLLRCFAVAAAAPAAAAAAEMRTAKPPSSVLLSCLRDVVLQDAARWLQTTTEKRSLLGLLNSLMRLGLLTAHQVLLALVEPGLSADENRQHRPIVQVHCALLIAQFVLGGPGAGGDLPIISYCCMAELAAACPARLMLATAEALRNLYNAYDSTGRLESPVLDAAVAVLERSVLLYSNYIRNGDGGKHVLANGQRNGTRELVELAAGCGGLPRRLTFILLPLLELAASSAVAASQTPSGAGKGAGDDVVDGGDDGDGTGSWIRALAATFVPAAAWRPRSLRSANAASARAVMFDTLTFAASSVANAAALRHALLDGAEDEEQEEGLEESSNDEVATKLWLAWGAEVMFDDTAVVVAAPARQHGVITEGQVGRHVAATMARGVPQLPAIRLMEGCISAMSDLLPTAAPEQARRLLLGLLPAVVRAAGGVAALHAVIQNSGGSAAAIVTAGAAGTSAQAISVEAFRMWFLAAPVRRCSAPAAAVATSMVVACRAAEVALRRVALMKSSACVSAGTAEAEATERMPLSPLAVRATADRCAAHLAMLASRLAIAATAATAADSAARLDRDALPATLATVPPKRPPAADGQATLEVAAISVVLLSELCSVASAAAEVAVPGDDRAMDLWQAMILSVLQCLVAALATWRGSQGQAMPDGTTGPAQASQDMAKQLMSSVRRALHTLPTNQADLLWGSLERLCEDYDQQEGREACMAPSAEAGGVGWLSEALHGLKCED</sequence>
<proteinExistence type="predicted"/>
<dbReference type="EMBL" id="BNCP01000053">
    <property type="protein sequence ID" value="GIL89937.1"/>
    <property type="molecule type" value="Genomic_DNA"/>
</dbReference>
<dbReference type="EMBL" id="BNCQ01000062">
    <property type="protein sequence ID" value="GIM15120.1"/>
    <property type="molecule type" value="Genomic_DNA"/>
</dbReference>
<feature type="compositionally biased region" description="Basic and acidic residues" evidence="1">
    <location>
        <begin position="766"/>
        <end position="784"/>
    </location>
</feature>
<reference evidence="3" key="1">
    <citation type="journal article" date="2021" name="Proc. Natl. Acad. Sci. U.S.A.">
        <title>Three genomes in the algal genus Volvox reveal the fate of a haploid sex-determining region after a transition to homothallism.</title>
        <authorList>
            <person name="Yamamoto K."/>
            <person name="Hamaji T."/>
            <person name="Kawai-Toyooka H."/>
            <person name="Matsuzaki R."/>
            <person name="Takahashi F."/>
            <person name="Nishimura Y."/>
            <person name="Kawachi M."/>
            <person name="Noguchi H."/>
            <person name="Minakuchi Y."/>
            <person name="Umen J.G."/>
            <person name="Toyoda A."/>
            <person name="Nozaki H."/>
        </authorList>
    </citation>
    <scope>NUCLEOTIDE SEQUENCE</scope>
    <source>
        <strain evidence="3">NIES-3785</strain>
        <strain evidence="2">NIES-3786</strain>
    </source>
</reference>
<evidence type="ECO:0000313" key="3">
    <source>
        <dbReference type="EMBL" id="GIM15120.1"/>
    </source>
</evidence>
<dbReference type="OrthoDB" id="552083at2759"/>
<evidence type="ECO:0000313" key="5">
    <source>
        <dbReference type="Proteomes" id="UP000747110"/>
    </source>
</evidence>
<gene>
    <name evidence="2" type="ORF">Vretifemale_17684</name>
    <name evidence="3" type="ORF">Vretimale_17932</name>
</gene>
<evidence type="ECO:0000256" key="1">
    <source>
        <dbReference type="SAM" id="MobiDB-lite"/>
    </source>
</evidence>
<comment type="caution">
    <text evidence="3">The sequence shown here is derived from an EMBL/GenBank/DDBJ whole genome shotgun (WGS) entry which is preliminary data.</text>
</comment>
<protein>
    <submittedName>
        <fullName evidence="3">Uncharacterized protein</fullName>
    </submittedName>
</protein>
<organism evidence="3 4">
    <name type="scientific">Volvox reticuliferus</name>
    <dbReference type="NCBI Taxonomy" id="1737510"/>
    <lineage>
        <taxon>Eukaryota</taxon>
        <taxon>Viridiplantae</taxon>
        <taxon>Chlorophyta</taxon>
        <taxon>core chlorophytes</taxon>
        <taxon>Chlorophyceae</taxon>
        <taxon>CS clade</taxon>
        <taxon>Chlamydomonadales</taxon>
        <taxon>Volvocaceae</taxon>
        <taxon>Volvox</taxon>
    </lineage>
</organism>
<evidence type="ECO:0000313" key="4">
    <source>
        <dbReference type="Proteomes" id="UP000722791"/>
    </source>
</evidence>
<dbReference type="Proteomes" id="UP000722791">
    <property type="component" value="Unassembled WGS sequence"/>
</dbReference>
<evidence type="ECO:0000313" key="2">
    <source>
        <dbReference type="EMBL" id="GIL89937.1"/>
    </source>
</evidence>
<feature type="region of interest" description="Disordered" evidence="1">
    <location>
        <begin position="78"/>
        <end position="99"/>
    </location>
</feature>
<name>A0A8J4GW88_9CHLO</name>
<dbReference type="Proteomes" id="UP000747110">
    <property type="component" value="Unassembled WGS sequence"/>
</dbReference>
<feature type="region of interest" description="Disordered" evidence="1">
    <location>
        <begin position="753"/>
        <end position="784"/>
    </location>
</feature>